<accession>A0A9P6MRD2</accession>
<dbReference type="GO" id="GO:0016020">
    <property type="term" value="C:membrane"/>
    <property type="evidence" value="ECO:0007669"/>
    <property type="project" value="GOC"/>
</dbReference>
<gene>
    <name evidence="5" type="ORF">BGZ80_001150</name>
</gene>
<evidence type="ECO:0000256" key="1">
    <source>
        <dbReference type="ARBA" id="ARBA00001933"/>
    </source>
</evidence>
<evidence type="ECO:0000313" key="5">
    <source>
        <dbReference type="EMBL" id="KAG0010831.1"/>
    </source>
</evidence>
<name>A0A9P6MRD2_9FUNG</name>
<reference evidence="5" key="1">
    <citation type="journal article" date="2020" name="Fungal Divers.">
        <title>Resolving the Mortierellaceae phylogeny through synthesis of multi-gene phylogenetics and phylogenomics.</title>
        <authorList>
            <person name="Vandepol N."/>
            <person name="Liber J."/>
            <person name="Desiro A."/>
            <person name="Na H."/>
            <person name="Kennedy M."/>
            <person name="Barry K."/>
            <person name="Grigoriev I.V."/>
            <person name="Miller A.N."/>
            <person name="O'Donnell K."/>
            <person name="Stajich J.E."/>
            <person name="Bonito G."/>
        </authorList>
    </citation>
    <scope>NUCLEOTIDE SEQUENCE</scope>
    <source>
        <strain evidence="5">NRRL 2769</strain>
    </source>
</reference>
<evidence type="ECO:0000256" key="4">
    <source>
        <dbReference type="SAM" id="Phobius"/>
    </source>
</evidence>
<evidence type="ECO:0000313" key="6">
    <source>
        <dbReference type="Proteomes" id="UP000703661"/>
    </source>
</evidence>
<dbReference type="GO" id="GO:0008117">
    <property type="term" value="F:sphinganine-1-phosphate aldolase activity"/>
    <property type="evidence" value="ECO:0007669"/>
    <property type="project" value="TreeGrafter"/>
</dbReference>
<keyword evidence="2" id="KW-0663">Pyridoxal phosphate</keyword>
<organism evidence="5 6">
    <name type="scientific">Entomortierella chlamydospora</name>
    <dbReference type="NCBI Taxonomy" id="101097"/>
    <lineage>
        <taxon>Eukaryota</taxon>
        <taxon>Fungi</taxon>
        <taxon>Fungi incertae sedis</taxon>
        <taxon>Mucoromycota</taxon>
        <taxon>Mortierellomycotina</taxon>
        <taxon>Mortierellomycetes</taxon>
        <taxon>Mortierellales</taxon>
        <taxon>Mortierellaceae</taxon>
        <taxon>Entomortierella</taxon>
    </lineage>
</organism>
<dbReference type="InterPro" id="IPR050477">
    <property type="entry name" value="GrpII_AminoAcid_Decarb"/>
</dbReference>
<dbReference type="InterPro" id="IPR015424">
    <property type="entry name" value="PyrdxlP-dep_Trfase"/>
</dbReference>
<feature type="transmembrane region" description="Helical" evidence="4">
    <location>
        <begin position="30"/>
        <end position="51"/>
    </location>
</feature>
<dbReference type="AlphaFoldDB" id="A0A9P6MRD2"/>
<evidence type="ECO:0000256" key="2">
    <source>
        <dbReference type="ARBA" id="ARBA00022898"/>
    </source>
</evidence>
<protein>
    <recommendedName>
        <fullName evidence="7">Sphingosine-1-phosphate lyase</fullName>
    </recommendedName>
</protein>
<dbReference type="InterPro" id="IPR015421">
    <property type="entry name" value="PyrdxlP-dep_Trfase_major"/>
</dbReference>
<comment type="cofactor">
    <cofactor evidence="1">
        <name>pyridoxal 5'-phosphate</name>
        <dbReference type="ChEBI" id="CHEBI:597326"/>
    </cofactor>
</comment>
<evidence type="ECO:0000256" key="3">
    <source>
        <dbReference type="ARBA" id="ARBA00023239"/>
    </source>
</evidence>
<keyword evidence="4" id="KW-1133">Transmembrane helix</keyword>
<dbReference type="PANTHER" id="PTHR42735:SF6">
    <property type="entry name" value="SPHINGOSINE-1-PHOSPHATE LYASE 1"/>
    <property type="match status" value="1"/>
</dbReference>
<dbReference type="EMBL" id="JAAAID010001258">
    <property type="protein sequence ID" value="KAG0010831.1"/>
    <property type="molecule type" value="Genomic_DNA"/>
</dbReference>
<keyword evidence="4" id="KW-0812">Transmembrane</keyword>
<keyword evidence="6" id="KW-1185">Reference proteome</keyword>
<keyword evidence="4" id="KW-0472">Membrane</keyword>
<dbReference type="Proteomes" id="UP000703661">
    <property type="component" value="Unassembled WGS sequence"/>
</dbReference>
<dbReference type="GO" id="GO:0005783">
    <property type="term" value="C:endoplasmic reticulum"/>
    <property type="evidence" value="ECO:0007669"/>
    <property type="project" value="TreeGrafter"/>
</dbReference>
<dbReference type="SUPFAM" id="SSF53383">
    <property type="entry name" value="PLP-dependent transferases"/>
    <property type="match status" value="1"/>
</dbReference>
<dbReference type="GO" id="GO:0030149">
    <property type="term" value="P:sphingolipid catabolic process"/>
    <property type="evidence" value="ECO:0007669"/>
    <property type="project" value="TreeGrafter"/>
</dbReference>
<proteinExistence type="predicted"/>
<dbReference type="Gene3D" id="3.40.640.10">
    <property type="entry name" value="Type I PLP-dependent aspartate aminotransferase-like (Major domain)"/>
    <property type="match status" value="1"/>
</dbReference>
<keyword evidence="3" id="KW-0456">Lyase</keyword>
<sequence length="230" mass="25832">MPISSVLASPASQLIQTYLNNPRLSNVKNLVFIIFIFKLLSFLNTTFLVHGPSRTYREAKMYLSILAFKYAKMIPSVKEKLQRELGKAAKDIEDKVAPQDDKFPRYTTLPGHGFSEEALTKELERYSELPHTRWEEGRVSGAVYHHNKILSDLGALAYRKFSSANPLHPEVFPGTRKMEAEVCAMVADLFHAGPQAGAVMTSGGTESILMSCKTHREWGRETKGITKPEM</sequence>
<dbReference type="PANTHER" id="PTHR42735">
    <property type="match status" value="1"/>
</dbReference>
<evidence type="ECO:0008006" key="7">
    <source>
        <dbReference type="Google" id="ProtNLM"/>
    </source>
</evidence>
<comment type="caution">
    <text evidence="5">The sequence shown here is derived from an EMBL/GenBank/DDBJ whole genome shotgun (WGS) entry which is preliminary data.</text>
</comment>